<dbReference type="AlphaFoldDB" id="A0A7C9IQ94"/>
<dbReference type="CDD" id="cd03220">
    <property type="entry name" value="ABC_KpsT_Wzt"/>
    <property type="match status" value="1"/>
</dbReference>
<dbReference type="InterPro" id="IPR003439">
    <property type="entry name" value="ABC_transporter-like_ATP-bd"/>
</dbReference>
<gene>
    <name evidence="6" type="ORF">GTA51_18830</name>
</gene>
<dbReference type="EMBL" id="WVUD01000060">
    <property type="protein sequence ID" value="MYL85159.1"/>
    <property type="molecule type" value="Genomic_DNA"/>
</dbReference>
<comment type="similarity">
    <text evidence="1">Belongs to the ABC transporter superfamily.</text>
</comment>
<dbReference type="InterPro" id="IPR050683">
    <property type="entry name" value="Bact_Polysacc_Export_ATP-bd"/>
</dbReference>
<evidence type="ECO:0000256" key="4">
    <source>
        <dbReference type="ARBA" id="ARBA00022840"/>
    </source>
</evidence>
<dbReference type="PANTHER" id="PTHR46743:SF2">
    <property type="entry name" value="TEICHOIC ACIDS EXPORT ATP-BINDING PROTEIN TAGH"/>
    <property type="match status" value="1"/>
</dbReference>
<evidence type="ECO:0000259" key="5">
    <source>
        <dbReference type="PROSITE" id="PS50893"/>
    </source>
</evidence>
<dbReference type="GO" id="GO:0005524">
    <property type="term" value="F:ATP binding"/>
    <property type="evidence" value="ECO:0007669"/>
    <property type="project" value="UniProtKB-KW"/>
</dbReference>
<evidence type="ECO:0000313" key="7">
    <source>
        <dbReference type="Proteomes" id="UP000482487"/>
    </source>
</evidence>
<sequence>MAHIKIKNVSLDIPVYENTERNLKTKLVNLSLGGIIQKNTKHPVIRALHNIDMEINEGNSLALIGRNGAGKSTLLRVLSGVFTPTQGSVEISGKVSSLLSMGMGVDYELSGYENIFLIGLLLGLTKKQIKSRTQEIIDFTELGEFIKFPVKTYSAGMVIRLTFAIATSIEPEILMLDEGIGAGDTKFVHKAQERAQALYEKTNIMVIASHDKSLIEKFCNKAILLDRGRIIAQGSVDEVFQAYNKL</sequence>
<organism evidence="6 7">
    <name type="scientific">Solidesulfovibrio aerotolerans</name>
    <dbReference type="NCBI Taxonomy" id="295255"/>
    <lineage>
        <taxon>Bacteria</taxon>
        <taxon>Pseudomonadati</taxon>
        <taxon>Thermodesulfobacteriota</taxon>
        <taxon>Desulfovibrionia</taxon>
        <taxon>Desulfovibrionales</taxon>
        <taxon>Desulfovibrionaceae</taxon>
        <taxon>Solidesulfovibrio</taxon>
    </lineage>
</organism>
<accession>A0A7C9IQ94</accession>
<evidence type="ECO:0000256" key="2">
    <source>
        <dbReference type="ARBA" id="ARBA00022448"/>
    </source>
</evidence>
<keyword evidence="4 6" id="KW-0067">ATP-binding</keyword>
<dbReference type="PROSITE" id="PS50893">
    <property type="entry name" value="ABC_TRANSPORTER_2"/>
    <property type="match status" value="1"/>
</dbReference>
<dbReference type="GO" id="GO:0016020">
    <property type="term" value="C:membrane"/>
    <property type="evidence" value="ECO:0007669"/>
    <property type="project" value="InterPro"/>
</dbReference>
<dbReference type="SMART" id="SM00382">
    <property type="entry name" value="AAA"/>
    <property type="match status" value="1"/>
</dbReference>
<dbReference type="InterPro" id="IPR027417">
    <property type="entry name" value="P-loop_NTPase"/>
</dbReference>
<protein>
    <submittedName>
        <fullName evidence="6">ATP-binding cassette domain-containing protein</fullName>
    </submittedName>
</protein>
<evidence type="ECO:0000256" key="1">
    <source>
        <dbReference type="ARBA" id="ARBA00005417"/>
    </source>
</evidence>
<keyword evidence="2" id="KW-0813">Transport</keyword>
<feature type="domain" description="ABC transporter" evidence="5">
    <location>
        <begin position="30"/>
        <end position="246"/>
    </location>
</feature>
<dbReference type="GO" id="GO:0016887">
    <property type="term" value="F:ATP hydrolysis activity"/>
    <property type="evidence" value="ECO:0007669"/>
    <property type="project" value="InterPro"/>
</dbReference>
<dbReference type="SUPFAM" id="SSF52540">
    <property type="entry name" value="P-loop containing nucleoside triphosphate hydrolases"/>
    <property type="match status" value="1"/>
</dbReference>
<dbReference type="InterPro" id="IPR015860">
    <property type="entry name" value="ABC_transpr_TagH-like"/>
</dbReference>
<dbReference type="Gene3D" id="3.40.50.300">
    <property type="entry name" value="P-loop containing nucleotide triphosphate hydrolases"/>
    <property type="match status" value="1"/>
</dbReference>
<dbReference type="Pfam" id="PF00005">
    <property type="entry name" value="ABC_tran"/>
    <property type="match status" value="1"/>
</dbReference>
<evidence type="ECO:0000313" key="6">
    <source>
        <dbReference type="EMBL" id="MYL85159.1"/>
    </source>
</evidence>
<dbReference type="PANTHER" id="PTHR46743">
    <property type="entry name" value="TEICHOIC ACIDS EXPORT ATP-BINDING PROTEIN TAGH"/>
    <property type="match status" value="1"/>
</dbReference>
<dbReference type="InterPro" id="IPR003593">
    <property type="entry name" value="AAA+_ATPase"/>
</dbReference>
<dbReference type="OrthoDB" id="9809450at2"/>
<reference evidence="6 7" key="1">
    <citation type="submission" date="2020-01" db="EMBL/GenBank/DDBJ databases">
        <title>Genome sequence of Desulfovibrio aerotolerans DSM 16695(T).</title>
        <authorList>
            <person name="Karnachuk O."/>
            <person name="Avakyan M."/>
            <person name="Mardanov A."/>
            <person name="Kadnikov V."/>
            <person name="Ravin N."/>
        </authorList>
    </citation>
    <scope>NUCLEOTIDE SEQUENCE [LARGE SCALE GENOMIC DNA]</scope>
    <source>
        <strain evidence="6 7">DSM 16695</strain>
    </source>
</reference>
<dbReference type="RefSeq" id="WP_160963867.1">
    <property type="nucleotide sequence ID" value="NZ_WVUD01000060.1"/>
</dbReference>
<keyword evidence="7" id="KW-1185">Reference proteome</keyword>
<dbReference type="GO" id="GO:0140359">
    <property type="term" value="F:ABC-type transporter activity"/>
    <property type="evidence" value="ECO:0007669"/>
    <property type="project" value="InterPro"/>
</dbReference>
<comment type="caution">
    <text evidence="6">The sequence shown here is derived from an EMBL/GenBank/DDBJ whole genome shotgun (WGS) entry which is preliminary data.</text>
</comment>
<name>A0A7C9IQ94_9BACT</name>
<evidence type="ECO:0000256" key="3">
    <source>
        <dbReference type="ARBA" id="ARBA00022741"/>
    </source>
</evidence>
<keyword evidence="3" id="KW-0547">Nucleotide-binding</keyword>
<proteinExistence type="inferred from homology"/>
<dbReference type="Proteomes" id="UP000482487">
    <property type="component" value="Unassembled WGS sequence"/>
</dbReference>